<dbReference type="SUPFAM" id="SSF54427">
    <property type="entry name" value="NTF2-like"/>
    <property type="match status" value="1"/>
</dbReference>
<dbReference type="InterPro" id="IPR032710">
    <property type="entry name" value="NTF2-like_dom_sf"/>
</dbReference>
<dbReference type="Gene3D" id="3.10.450.50">
    <property type="match status" value="1"/>
</dbReference>
<dbReference type="PANTHER" id="PTHR38436:SF3">
    <property type="entry name" value="CARBOXYMETHYLENEBUTENOLIDASE-RELATED"/>
    <property type="match status" value="1"/>
</dbReference>
<gene>
    <name evidence="1" type="ORF">D6C83_05081</name>
</gene>
<dbReference type="AlphaFoldDB" id="A0A4V6TL72"/>
<sequence>MVWRGSELVANVGCDVFLDALDVFGVEGLVELDVLVAVEEYSRCKSALQRLVLTWRKQNTNKNWVTGKFEDKDARGTMSMLSQVPYVNHVPTATGGIGRDDLDRFYRQVFLPGNPPSLKVRLLSRTIGVDKVVDEMMVSFRHTQVISWGASNEQIPVVSIVSIRGGKLWHEQLYWDQASVLVQIGLLDPKLVPGDMKKQGLERLPVIGKEAAEKVLDEGSHPSNELISSWAEE</sequence>
<dbReference type="Proteomes" id="UP000304947">
    <property type="component" value="Unassembled WGS sequence"/>
</dbReference>
<name>A0A4V6TL72_AURPU</name>
<accession>A0A4V6TL72</accession>
<comment type="caution">
    <text evidence="1">The sequence shown here is derived from an EMBL/GenBank/DDBJ whole genome shotgun (WGS) entry which is preliminary data.</text>
</comment>
<dbReference type="EMBL" id="QZBU01001570">
    <property type="protein sequence ID" value="TIA48107.1"/>
    <property type="molecule type" value="Genomic_DNA"/>
</dbReference>
<evidence type="ECO:0000313" key="1">
    <source>
        <dbReference type="EMBL" id="TIA48107.1"/>
    </source>
</evidence>
<dbReference type="InterPro" id="IPR009959">
    <property type="entry name" value="Cyclase_SnoaL-like"/>
</dbReference>
<dbReference type="PANTHER" id="PTHR38436">
    <property type="entry name" value="POLYKETIDE CYCLASE SNOAL-LIKE DOMAIN"/>
    <property type="match status" value="1"/>
</dbReference>
<proteinExistence type="predicted"/>
<reference evidence="1 2" key="1">
    <citation type="submission" date="2018-10" db="EMBL/GenBank/DDBJ databases">
        <title>Fifty Aureobasidium pullulans genomes reveal a recombining polyextremotolerant generalist.</title>
        <authorList>
            <person name="Gostincar C."/>
            <person name="Turk M."/>
            <person name="Zajc J."/>
            <person name="Gunde-Cimerman N."/>
        </authorList>
    </citation>
    <scope>NUCLEOTIDE SEQUENCE [LARGE SCALE GENOMIC DNA]</scope>
    <source>
        <strain evidence="1 2">EXF-3380</strain>
    </source>
</reference>
<evidence type="ECO:0000313" key="2">
    <source>
        <dbReference type="Proteomes" id="UP000304947"/>
    </source>
</evidence>
<dbReference type="GO" id="GO:0030638">
    <property type="term" value="P:polyketide metabolic process"/>
    <property type="evidence" value="ECO:0007669"/>
    <property type="project" value="InterPro"/>
</dbReference>
<organism evidence="1 2">
    <name type="scientific">Aureobasidium pullulans</name>
    <name type="common">Black yeast</name>
    <name type="synonym">Pullularia pullulans</name>
    <dbReference type="NCBI Taxonomy" id="5580"/>
    <lineage>
        <taxon>Eukaryota</taxon>
        <taxon>Fungi</taxon>
        <taxon>Dikarya</taxon>
        <taxon>Ascomycota</taxon>
        <taxon>Pezizomycotina</taxon>
        <taxon>Dothideomycetes</taxon>
        <taxon>Dothideomycetidae</taxon>
        <taxon>Dothideales</taxon>
        <taxon>Saccotheciaceae</taxon>
        <taxon>Aureobasidium</taxon>
    </lineage>
</organism>
<protein>
    <submittedName>
        <fullName evidence="1">Carboxymethylenebutenolidase</fullName>
    </submittedName>
</protein>